<keyword evidence="1" id="KW-0472">Membrane</keyword>
<evidence type="ECO:0000313" key="3">
    <source>
        <dbReference type="Proteomes" id="UP000002247"/>
    </source>
</evidence>
<dbReference type="eggNOG" id="ENOG502ZE9W">
    <property type="taxonomic scope" value="Bacteria"/>
</dbReference>
<dbReference type="RefSeq" id="WP_013137776.1">
    <property type="nucleotide sequence ID" value="NC_014168.1"/>
</dbReference>
<keyword evidence="1" id="KW-1133">Transmembrane helix</keyword>
<sequence>MEQALRWWDGVELWVAGQGFVPQVVLILAAAVPLAWFAAGALDRVVSHGQIRDQKLPVSGRAALPKSWVTWSLLLLLGLVLLGWMTR</sequence>
<keyword evidence="1" id="KW-0812">Transmembrane</keyword>
<dbReference type="OrthoDB" id="4559844at2"/>
<dbReference type="Proteomes" id="UP000002247">
    <property type="component" value="Chromosome"/>
</dbReference>
<gene>
    <name evidence="2" type="ordered locus">Srot_0841</name>
</gene>
<dbReference type="KEGG" id="srt:Srot_0841"/>
<accession>D6ZE40</accession>
<evidence type="ECO:0000313" key="2">
    <source>
        <dbReference type="EMBL" id="ADG97320.1"/>
    </source>
</evidence>
<name>D6ZE40_SEGRD</name>
<dbReference type="AlphaFoldDB" id="D6ZE40"/>
<proteinExistence type="predicted"/>
<keyword evidence="3" id="KW-1185">Reference proteome</keyword>
<dbReference type="HOGENOM" id="CLU_2481531_0_0_11"/>
<organism evidence="2 3">
    <name type="scientific">Segniliparus rotundus (strain ATCC BAA-972 / CDC 1076 / CIP 108378 / DSM 44985 / JCM 13578)</name>
    <dbReference type="NCBI Taxonomy" id="640132"/>
    <lineage>
        <taxon>Bacteria</taxon>
        <taxon>Bacillati</taxon>
        <taxon>Actinomycetota</taxon>
        <taxon>Actinomycetes</taxon>
        <taxon>Mycobacteriales</taxon>
        <taxon>Segniliparaceae</taxon>
        <taxon>Segniliparus</taxon>
    </lineage>
</organism>
<reference evidence="2 3" key="1">
    <citation type="journal article" date="2010" name="Stand. Genomic Sci.">
        <title>Complete genome sequence of Segniliparus rotundus type strain (CDC 1076).</title>
        <authorList>
            <person name="Sikorski J."/>
            <person name="Lapidus A."/>
            <person name="Copeland A."/>
            <person name="Misra M."/>
            <person name="Glavina Del Rio T."/>
            <person name="Nolan M."/>
            <person name="Lucas S."/>
            <person name="Chen F."/>
            <person name="Tice H."/>
            <person name="Cheng J.F."/>
            <person name="Jando M."/>
            <person name="Schneider S."/>
            <person name="Bruce D."/>
            <person name="Goodwin L."/>
            <person name="Pitluck S."/>
            <person name="Liolios K."/>
            <person name="Mikhailova N."/>
            <person name="Pati A."/>
            <person name="Ivanova N."/>
            <person name="Mavromatis K."/>
            <person name="Chen A."/>
            <person name="Palaniappan K."/>
            <person name="Chertkov O."/>
            <person name="Land M."/>
            <person name="Hauser L."/>
            <person name="Chang Y.J."/>
            <person name="Jeffries C.D."/>
            <person name="Brettin T."/>
            <person name="Detter J.C."/>
            <person name="Han C."/>
            <person name="Rohde M."/>
            <person name="Goker M."/>
            <person name="Bristow J."/>
            <person name="Eisen J.A."/>
            <person name="Markowitz V."/>
            <person name="Hugenholtz P."/>
            <person name="Kyrpides N.C."/>
            <person name="Klenk H.P."/>
        </authorList>
    </citation>
    <scope>NUCLEOTIDE SEQUENCE [LARGE SCALE GENOMIC DNA]</scope>
    <source>
        <strain evidence="3">ATCC BAA-972 / CDC 1076 / CIP 108378 / DSM 44985 / JCM 13578</strain>
    </source>
</reference>
<evidence type="ECO:0000256" key="1">
    <source>
        <dbReference type="SAM" id="Phobius"/>
    </source>
</evidence>
<dbReference type="STRING" id="640132.Srot_0841"/>
<feature type="transmembrane region" description="Helical" evidence="1">
    <location>
        <begin position="20"/>
        <end position="42"/>
    </location>
</feature>
<protein>
    <submittedName>
        <fullName evidence="2">Uncharacterized protein</fullName>
    </submittedName>
</protein>
<feature type="transmembrane region" description="Helical" evidence="1">
    <location>
        <begin position="63"/>
        <end position="85"/>
    </location>
</feature>
<dbReference type="EMBL" id="CP001958">
    <property type="protein sequence ID" value="ADG97320.1"/>
    <property type="molecule type" value="Genomic_DNA"/>
</dbReference>